<dbReference type="AlphaFoldDB" id="A0A139A375"/>
<evidence type="ECO:0000313" key="2">
    <source>
        <dbReference type="EMBL" id="KXS11266.1"/>
    </source>
</evidence>
<feature type="compositionally biased region" description="Polar residues" evidence="1">
    <location>
        <begin position="40"/>
        <end position="50"/>
    </location>
</feature>
<feature type="compositionally biased region" description="Polar residues" evidence="1">
    <location>
        <begin position="67"/>
        <end position="76"/>
    </location>
</feature>
<feature type="compositionally biased region" description="Pro residues" evidence="1">
    <location>
        <begin position="90"/>
        <end position="105"/>
    </location>
</feature>
<feature type="compositionally biased region" description="Polar residues" evidence="1">
    <location>
        <begin position="120"/>
        <end position="132"/>
    </location>
</feature>
<name>A0A139A375_GONPJ</name>
<organism evidence="2 3">
    <name type="scientific">Gonapodya prolifera (strain JEL478)</name>
    <name type="common">Monoblepharis prolifera</name>
    <dbReference type="NCBI Taxonomy" id="1344416"/>
    <lineage>
        <taxon>Eukaryota</taxon>
        <taxon>Fungi</taxon>
        <taxon>Fungi incertae sedis</taxon>
        <taxon>Chytridiomycota</taxon>
        <taxon>Chytridiomycota incertae sedis</taxon>
        <taxon>Monoblepharidomycetes</taxon>
        <taxon>Monoblepharidales</taxon>
        <taxon>Gonapodyaceae</taxon>
        <taxon>Gonapodya</taxon>
    </lineage>
</organism>
<evidence type="ECO:0000256" key="1">
    <source>
        <dbReference type="SAM" id="MobiDB-lite"/>
    </source>
</evidence>
<dbReference type="Proteomes" id="UP000070544">
    <property type="component" value="Unassembled WGS sequence"/>
</dbReference>
<feature type="region of interest" description="Disordered" evidence="1">
    <location>
        <begin position="227"/>
        <end position="304"/>
    </location>
</feature>
<proteinExistence type="predicted"/>
<feature type="region of interest" description="Disordered" evidence="1">
    <location>
        <begin position="1"/>
        <end position="157"/>
    </location>
</feature>
<feature type="compositionally biased region" description="Low complexity" evidence="1">
    <location>
        <begin position="9"/>
        <end position="39"/>
    </location>
</feature>
<protein>
    <submittedName>
        <fullName evidence="2">Uncharacterized protein</fullName>
    </submittedName>
</protein>
<keyword evidence="3" id="KW-1185">Reference proteome</keyword>
<accession>A0A139A375</accession>
<gene>
    <name evidence="2" type="ORF">M427DRAFT_147906</name>
</gene>
<evidence type="ECO:0000313" key="3">
    <source>
        <dbReference type="Proteomes" id="UP000070544"/>
    </source>
</evidence>
<reference evidence="2 3" key="1">
    <citation type="journal article" date="2015" name="Genome Biol. Evol.">
        <title>Phylogenomic analyses indicate that early fungi evolved digesting cell walls of algal ancestors of land plants.</title>
        <authorList>
            <person name="Chang Y."/>
            <person name="Wang S."/>
            <person name="Sekimoto S."/>
            <person name="Aerts A.L."/>
            <person name="Choi C."/>
            <person name="Clum A."/>
            <person name="LaButti K.M."/>
            <person name="Lindquist E.A."/>
            <person name="Yee Ngan C."/>
            <person name="Ohm R.A."/>
            <person name="Salamov A.A."/>
            <person name="Grigoriev I.V."/>
            <person name="Spatafora J.W."/>
            <person name="Berbee M.L."/>
        </authorList>
    </citation>
    <scope>NUCLEOTIDE SEQUENCE [LARGE SCALE GENOMIC DNA]</scope>
    <source>
        <strain evidence="2 3">JEL478</strain>
    </source>
</reference>
<feature type="compositionally biased region" description="Pro residues" evidence="1">
    <location>
        <begin position="137"/>
        <end position="157"/>
    </location>
</feature>
<dbReference type="EMBL" id="KQ965804">
    <property type="protein sequence ID" value="KXS11266.1"/>
    <property type="molecule type" value="Genomic_DNA"/>
</dbReference>
<sequence>MSTRRKAKTAASASPRSLSSGLPSPTSSGTAAPASVSTAKPTLSRISSPAPQKVPDTLPMANVWTVEPQTPESSGLHSPRLGFQNHSRPSNPPTHPAAARQPPPVQIDLHLHYHSDSFPPLSQYTHSPSPRLSTPPLHYPSTPPYHRPSSEPPPYTHPPRTDVNILTGFRVALNLPLYDPHIRIELELSDYPIIAPTPPSPDSTEKLRLILEKKEVLRRKLLELERAKAAAKQPAPAPTQQPSLPRRPSTTPPTTGAGVVTTLPLPHTHGHGKPGPYPLLTPPKTREAPIAVGGGPARMNRRAR</sequence>
<feature type="compositionally biased region" description="Low complexity" evidence="1">
    <location>
        <begin position="230"/>
        <end position="264"/>
    </location>
</feature>